<evidence type="ECO:0000256" key="1">
    <source>
        <dbReference type="SAM" id="Phobius"/>
    </source>
</evidence>
<dbReference type="SUPFAM" id="SSF53254">
    <property type="entry name" value="Phosphoglycerate mutase-like"/>
    <property type="match status" value="1"/>
</dbReference>
<evidence type="ECO:0000256" key="2">
    <source>
        <dbReference type="SAM" id="SignalP"/>
    </source>
</evidence>
<organism evidence="3 4">
    <name type="scientific">Dichotomopilus funicola</name>
    <dbReference type="NCBI Taxonomy" id="1934379"/>
    <lineage>
        <taxon>Eukaryota</taxon>
        <taxon>Fungi</taxon>
        <taxon>Dikarya</taxon>
        <taxon>Ascomycota</taxon>
        <taxon>Pezizomycotina</taxon>
        <taxon>Sordariomycetes</taxon>
        <taxon>Sordariomycetidae</taxon>
        <taxon>Sordariales</taxon>
        <taxon>Chaetomiaceae</taxon>
        <taxon>Dichotomopilus</taxon>
    </lineage>
</organism>
<dbReference type="AlphaFoldDB" id="A0AAN6V381"/>
<reference evidence="3" key="2">
    <citation type="submission" date="2023-05" db="EMBL/GenBank/DDBJ databases">
        <authorList>
            <consortium name="Lawrence Berkeley National Laboratory"/>
            <person name="Steindorff A."/>
            <person name="Hensen N."/>
            <person name="Bonometti L."/>
            <person name="Westerberg I."/>
            <person name="Brannstrom I.O."/>
            <person name="Guillou S."/>
            <person name="Cros-Aarteil S."/>
            <person name="Calhoun S."/>
            <person name="Haridas S."/>
            <person name="Kuo A."/>
            <person name="Mondo S."/>
            <person name="Pangilinan J."/>
            <person name="Riley R."/>
            <person name="Labutti K."/>
            <person name="Andreopoulos B."/>
            <person name="Lipzen A."/>
            <person name="Chen C."/>
            <person name="Yanf M."/>
            <person name="Daum C."/>
            <person name="Ng V."/>
            <person name="Clum A."/>
            <person name="Ohm R."/>
            <person name="Martin F."/>
            <person name="Silar P."/>
            <person name="Natvig D."/>
            <person name="Lalanne C."/>
            <person name="Gautier V."/>
            <person name="Ament-Velasquez S.L."/>
            <person name="Kruys A."/>
            <person name="Hutchinson M.I."/>
            <person name="Powell A.J."/>
            <person name="Barry K."/>
            <person name="Miller A.N."/>
            <person name="Grigoriev I.V."/>
            <person name="Debuchy R."/>
            <person name="Gladieux P."/>
            <person name="Thoren M.H."/>
            <person name="Johannesson H."/>
        </authorList>
    </citation>
    <scope>NUCLEOTIDE SEQUENCE</scope>
    <source>
        <strain evidence="3">CBS 141.50</strain>
    </source>
</reference>
<keyword evidence="1" id="KW-1133">Transmembrane helix</keyword>
<feature type="chain" id="PRO_5042980137" evidence="2">
    <location>
        <begin position="18"/>
        <end position="466"/>
    </location>
</feature>
<feature type="signal peptide" evidence="2">
    <location>
        <begin position="1"/>
        <end position="17"/>
    </location>
</feature>
<keyword evidence="2" id="KW-0732">Signal</keyword>
<reference evidence="3" key="1">
    <citation type="journal article" date="2023" name="Mol. Phylogenet. Evol.">
        <title>Genome-scale phylogeny and comparative genomics of the fungal order Sordariales.</title>
        <authorList>
            <person name="Hensen N."/>
            <person name="Bonometti L."/>
            <person name="Westerberg I."/>
            <person name="Brannstrom I.O."/>
            <person name="Guillou S."/>
            <person name="Cros-Aarteil S."/>
            <person name="Calhoun S."/>
            <person name="Haridas S."/>
            <person name="Kuo A."/>
            <person name="Mondo S."/>
            <person name="Pangilinan J."/>
            <person name="Riley R."/>
            <person name="LaButti K."/>
            <person name="Andreopoulos B."/>
            <person name="Lipzen A."/>
            <person name="Chen C."/>
            <person name="Yan M."/>
            <person name="Daum C."/>
            <person name="Ng V."/>
            <person name="Clum A."/>
            <person name="Steindorff A."/>
            <person name="Ohm R.A."/>
            <person name="Martin F."/>
            <person name="Silar P."/>
            <person name="Natvig D.O."/>
            <person name="Lalanne C."/>
            <person name="Gautier V."/>
            <person name="Ament-Velasquez S.L."/>
            <person name="Kruys A."/>
            <person name="Hutchinson M.I."/>
            <person name="Powell A.J."/>
            <person name="Barry K."/>
            <person name="Miller A.N."/>
            <person name="Grigoriev I.V."/>
            <person name="Debuchy R."/>
            <person name="Gladieux P."/>
            <person name="Hiltunen Thoren M."/>
            <person name="Johannesson H."/>
        </authorList>
    </citation>
    <scope>NUCLEOTIDE SEQUENCE</scope>
    <source>
        <strain evidence="3">CBS 141.50</strain>
    </source>
</reference>
<feature type="transmembrane region" description="Helical" evidence="1">
    <location>
        <begin position="445"/>
        <end position="465"/>
    </location>
</feature>
<protein>
    <submittedName>
        <fullName evidence="3">Histidine phosphatase superfamily</fullName>
    </submittedName>
</protein>
<keyword evidence="1" id="KW-0472">Membrane</keyword>
<comment type="caution">
    <text evidence="3">The sequence shown here is derived from an EMBL/GenBank/DDBJ whole genome shotgun (WGS) entry which is preliminary data.</text>
</comment>
<proteinExistence type="predicted"/>
<accession>A0AAN6V381</accession>
<keyword evidence="4" id="KW-1185">Reference proteome</keyword>
<dbReference type="InterPro" id="IPR029033">
    <property type="entry name" value="His_PPase_superfam"/>
</dbReference>
<dbReference type="RefSeq" id="XP_062637434.1">
    <property type="nucleotide sequence ID" value="XM_062777088.1"/>
</dbReference>
<keyword evidence="1" id="KW-0812">Transmembrane</keyword>
<evidence type="ECO:0000313" key="4">
    <source>
        <dbReference type="Proteomes" id="UP001302676"/>
    </source>
</evidence>
<dbReference type="Gene3D" id="3.40.50.1240">
    <property type="entry name" value="Phosphoglycerate mutase-like"/>
    <property type="match status" value="1"/>
</dbReference>
<dbReference type="EMBL" id="MU853580">
    <property type="protein sequence ID" value="KAK4144063.1"/>
    <property type="molecule type" value="Genomic_DNA"/>
</dbReference>
<name>A0AAN6V381_9PEZI</name>
<dbReference type="Proteomes" id="UP001302676">
    <property type="component" value="Unassembled WGS sequence"/>
</dbReference>
<dbReference type="GeneID" id="87813701"/>
<sequence>MTTLSTVLVLLVSSVFARPDNEHVIDNSQLHIESSVDRCSSASALAFMQGAYPPIPHVSCDTDVPSHNWLADGTVINYPMCGYQYPNIRTTVPERDSDSIWSNGHESCTKLDKSLLMFSNNSVADSIYENTKEFYSKLFDGVFNEAFPRSQANFFNAHELSDYAQYRRNHESGFTSSVRSEDLDLLRHLAAQEQFLKYGHLGKTPSDLTSAIAGRTLASRTVALFAENIESRGTRNKLNLAFASHEPFLGFFALAQLTTGSSANLFSRLPEAGATLTFELFSVDSEDIDDASPCDSPDCLREATCDGTGSCDNAPGIVTAGVSRITRRGRGRKNRRDNSNPAFVYPPIERLYVRFLYQNPNYTSPTWSPSSINDDYTAYPLPLLTNGGVDSTAVSVPFRHFSDTMSAVGVANASAWCNVCESTESVLFCKGAVDEPVAAKQTNRLMAAMLGSAGTLFVVAFVGLFA</sequence>
<evidence type="ECO:0000313" key="3">
    <source>
        <dbReference type="EMBL" id="KAK4144063.1"/>
    </source>
</evidence>
<gene>
    <name evidence="3" type="ORF">C8A04DRAFT_11779</name>
</gene>